<dbReference type="PANTHER" id="PTHR46481">
    <property type="entry name" value="ZINC FINGER BED DOMAIN-CONTAINING PROTEIN 4"/>
    <property type="match status" value="1"/>
</dbReference>
<protein>
    <submittedName>
        <fullName evidence="9">Zinc finger BED domain-containing protein 1</fullName>
    </submittedName>
</protein>
<evidence type="ECO:0000256" key="2">
    <source>
        <dbReference type="ARBA" id="ARBA00022771"/>
    </source>
</evidence>
<dbReference type="InterPro" id="IPR052035">
    <property type="entry name" value="ZnF_BED_domain_contain"/>
</dbReference>
<evidence type="ECO:0000313" key="10">
    <source>
        <dbReference type="Proteomes" id="UP001174136"/>
    </source>
</evidence>
<evidence type="ECO:0000259" key="8">
    <source>
        <dbReference type="PROSITE" id="PS50808"/>
    </source>
</evidence>
<feature type="compositionally biased region" description="Basic and acidic residues" evidence="7">
    <location>
        <begin position="1"/>
        <end position="19"/>
    </location>
</feature>
<evidence type="ECO:0000256" key="3">
    <source>
        <dbReference type="ARBA" id="ARBA00022833"/>
    </source>
</evidence>
<dbReference type="Pfam" id="PF02892">
    <property type="entry name" value="zf-BED"/>
    <property type="match status" value="1"/>
</dbReference>
<dbReference type="EMBL" id="JAOPHQ010000672">
    <property type="protein sequence ID" value="KAK0153617.1"/>
    <property type="molecule type" value="Genomic_DNA"/>
</dbReference>
<evidence type="ECO:0000256" key="1">
    <source>
        <dbReference type="ARBA" id="ARBA00022723"/>
    </source>
</evidence>
<dbReference type="Proteomes" id="UP001174136">
    <property type="component" value="Unassembled WGS sequence"/>
</dbReference>
<evidence type="ECO:0000256" key="4">
    <source>
        <dbReference type="ARBA" id="ARBA00023015"/>
    </source>
</evidence>
<dbReference type="InterPro" id="IPR036236">
    <property type="entry name" value="Znf_C2H2_sf"/>
</dbReference>
<feature type="domain" description="BED-type" evidence="8">
    <location>
        <begin position="31"/>
        <end position="86"/>
    </location>
</feature>
<dbReference type="AlphaFoldDB" id="A0AA47N8R1"/>
<dbReference type="GO" id="GO:0003677">
    <property type="term" value="F:DNA binding"/>
    <property type="evidence" value="ECO:0007669"/>
    <property type="project" value="InterPro"/>
</dbReference>
<dbReference type="PROSITE" id="PS50808">
    <property type="entry name" value="ZF_BED"/>
    <property type="match status" value="1"/>
</dbReference>
<keyword evidence="2 6" id="KW-0863">Zinc-finger</keyword>
<evidence type="ECO:0000256" key="5">
    <source>
        <dbReference type="ARBA" id="ARBA00023163"/>
    </source>
</evidence>
<comment type="caution">
    <text evidence="9">The sequence shown here is derived from an EMBL/GenBank/DDBJ whole genome shotgun (WGS) entry which is preliminary data.</text>
</comment>
<reference evidence="9" key="1">
    <citation type="journal article" date="2023" name="Front. Mar. Sci.">
        <title>A new Merluccius polli reference genome to investigate the effects of global change in West African waters.</title>
        <authorList>
            <person name="Mateo J.L."/>
            <person name="Blanco-Fernandez C."/>
            <person name="Garcia-Vazquez E."/>
            <person name="Machado-Schiaffino G."/>
        </authorList>
    </citation>
    <scope>NUCLEOTIDE SEQUENCE</scope>
    <source>
        <strain evidence="9">C29</strain>
        <tissue evidence="9">Fin</tissue>
    </source>
</reference>
<name>A0AA47N8R1_MERPO</name>
<gene>
    <name evidence="9" type="primary">ZBED1_244</name>
    <name evidence="9" type="ORF">N1851_004600</name>
</gene>
<dbReference type="InterPro" id="IPR003656">
    <property type="entry name" value="Znf_BED"/>
</dbReference>
<evidence type="ECO:0000256" key="6">
    <source>
        <dbReference type="PROSITE-ProRule" id="PRU00027"/>
    </source>
</evidence>
<keyword evidence="3" id="KW-0862">Zinc</keyword>
<sequence length="184" mass="20811">MAEAESERHEETEAARPTHDEEEEELLPKKGATSVVWNFFGFRKADKDQKVILCKVCRGTVAAGGGNTSNLFHHLKIKHAKQYYESQKMRGAPAASKIKVAAPPLVQKSLAESFAKGTPYDKKSRRWREITEAITTHICKDMVPIYTVKKPGFRELLSTLDPRYVMPSRKHFTAVELPRLYGVP</sequence>
<evidence type="ECO:0000313" key="9">
    <source>
        <dbReference type="EMBL" id="KAK0153617.1"/>
    </source>
</evidence>
<keyword evidence="10" id="KW-1185">Reference proteome</keyword>
<accession>A0AA47N8R1</accession>
<dbReference type="SMART" id="SM00614">
    <property type="entry name" value="ZnF_BED"/>
    <property type="match status" value="1"/>
</dbReference>
<organism evidence="9 10">
    <name type="scientific">Merluccius polli</name>
    <name type="common">Benguela hake</name>
    <name type="synonym">Merluccius cadenati</name>
    <dbReference type="NCBI Taxonomy" id="89951"/>
    <lineage>
        <taxon>Eukaryota</taxon>
        <taxon>Metazoa</taxon>
        <taxon>Chordata</taxon>
        <taxon>Craniata</taxon>
        <taxon>Vertebrata</taxon>
        <taxon>Euteleostomi</taxon>
        <taxon>Actinopterygii</taxon>
        <taxon>Neopterygii</taxon>
        <taxon>Teleostei</taxon>
        <taxon>Neoteleostei</taxon>
        <taxon>Acanthomorphata</taxon>
        <taxon>Zeiogadaria</taxon>
        <taxon>Gadariae</taxon>
        <taxon>Gadiformes</taxon>
        <taxon>Gadoidei</taxon>
        <taxon>Merlucciidae</taxon>
        <taxon>Merluccius</taxon>
    </lineage>
</organism>
<feature type="region of interest" description="Disordered" evidence="7">
    <location>
        <begin position="1"/>
        <end position="27"/>
    </location>
</feature>
<dbReference type="SUPFAM" id="SSF140996">
    <property type="entry name" value="Hermes dimerisation domain"/>
    <property type="match status" value="1"/>
</dbReference>
<dbReference type="PANTHER" id="PTHR46481:SF9">
    <property type="entry name" value="ZINC FINGER BED DOMAIN-CONTAINING PROTEIN 1-LIKE"/>
    <property type="match status" value="1"/>
</dbReference>
<keyword evidence="5" id="KW-0804">Transcription</keyword>
<dbReference type="GO" id="GO:0008270">
    <property type="term" value="F:zinc ion binding"/>
    <property type="evidence" value="ECO:0007669"/>
    <property type="project" value="UniProtKB-KW"/>
</dbReference>
<keyword evidence="4" id="KW-0805">Transcription regulation</keyword>
<proteinExistence type="predicted"/>
<keyword evidence="1" id="KW-0479">Metal-binding</keyword>
<dbReference type="SUPFAM" id="SSF57667">
    <property type="entry name" value="beta-beta-alpha zinc fingers"/>
    <property type="match status" value="1"/>
</dbReference>
<evidence type="ECO:0000256" key="7">
    <source>
        <dbReference type="SAM" id="MobiDB-lite"/>
    </source>
</evidence>